<evidence type="ECO:0000256" key="1">
    <source>
        <dbReference type="SAM" id="MobiDB-lite"/>
    </source>
</evidence>
<comment type="caution">
    <text evidence="2">The sequence shown here is derived from an EMBL/GenBank/DDBJ whole genome shotgun (WGS) entry which is preliminary data.</text>
</comment>
<feature type="region of interest" description="Disordered" evidence="1">
    <location>
        <begin position="1"/>
        <end position="26"/>
    </location>
</feature>
<dbReference type="Proteomes" id="UP000011668">
    <property type="component" value="Unassembled WGS sequence"/>
</dbReference>
<evidence type="ECO:0000313" key="2">
    <source>
        <dbReference type="EMBL" id="ELU35872.1"/>
    </source>
</evidence>
<accession>L8WGN0</accession>
<gene>
    <name evidence="2" type="ORF">AG1IA_10098</name>
</gene>
<sequence length="126" mass="12505">MSMTGTPRAHSPALTATTSDTARQDIRMSTTRDPKIAAQVAMLNSIDAPGGVTNGANVLHTLPAVTVTNAKVGSQGAVGGAGTGGGAGKEDQDIEMTANHTGDTNTTKEAGGGEEASPVVAREGEC</sequence>
<feature type="region of interest" description="Disordered" evidence="1">
    <location>
        <begin position="98"/>
        <end position="126"/>
    </location>
</feature>
<feature type="compositionally biased region" description="Polar residues" evidence="1">
    <location>
        <begin position="98"/>
        <end position="108"/>
    </location>
</feature>
<dbReference type="EMBL" id="AFRT01005026">
    <property type="protein sequence ID" value="ELU35872.1"/>
    <property type="molecule type" value="Genomic_DNA"/>
</dbReference>
<dbReference type="AlphaFoldDB" id="L8WGN0"/>
<evidence type="ECO:0000313" key="3">
    <source>
        <dbReference type="Proteomes" id="UP000011668"/>
    </source>
</evidence>
<organism evidence="2 3">
    <name type="scientific">Thanatephorus cucumeris (strain AG1-IA)</name>
    <name type="common">Rice sheath blight fungus</name>
    <name type="synonym">Rhizoctonia solani</name>
    <dbReference type="NCBI Taxonomy" id="983506"/>
    <lineage>
        <taxon>Eukaryota</taxon>
        <taxon>Fungi</taxon>
        <taxon>Dikarya</taxon>
        <taxon>Basidiomycota</taxon>
        <taxon>Agaricomycotina</taxon>
        <taxon>Agaricomycetes</taxon>
        <taxon>Cantharellales</taxon>
        <taxon>Ceratobasidiaceae</taxon>
        <taxon>Rhizoctonia</taxon>
        <taxon>Rhizoctonia solani AG-1</taxon>
    </lineage>
</organism>
<dbReference type="HOGENOM" id="CLU_1983064_0_0_1"/>
<name>L8WGN0_THACA</name>
<keyword evidence="3" id="KW-1185">Reference proteome</keyword>
<proteinExistence type="predicted"/>
<reference evidence="2 3" key="1">
    <citation type="journal article" date="2013" name="Nat. Commun.">
        <title>The evolution and pathogenic mechanisms of the rice sheath blight pathogen.</title>
        <authorList>
            <person name="Zheng A."/>
            <person name="Lin R."/>
            <person name="Xu L."/>
            <person name="Qin P."/>
            <person name="Tang C."/>
            <person name="Ai P."/>
            <person name="Zhang D."/>
            <person name="Liu Y."/>
            <person name="Sun Z."/>
            <person name="Feng H."/>
            <person name="Wang Y."/>
            <person name="Chen Y."/>
            <person name="Liang X."/>
            <person name="Fu R."/>
            <person name="Li Q."/>
            <person name="Zhang J."/>
            <person name="Yu X."/>
            <person name="Xie Z."/>
            <person name="Ding L."/>
            <person name="Guan P."/>
            <person name="Tang J."/>
            <person name="Liang Y."/>
            <person name="Wang S."/>
            <person name="Deng Q."/>
            <person name="Li S."/>
            <person name="Zhu J."/>
            <person name="Wang L."/>
            <person name="Liu H."/>
            <person name="Li P."/>
        </authorList>
    </citation>
    <scope>NUCLEOTIDE SEQUENCE [LARGE SCALE GENOMIC DNA]</scope>
    <source>
        <strain evidence="3">AG-1 IA</strain>
    </source>
</reference>
<protein>
    <submittedName>
        <fullName evidence="2">Uncharacterized protein</fullName>
    </submittedName>
</protein>